<dbReference type="AlphaFoldDB" id="A0A7C5QE43"/>
<dbReference type="GO" id="GO:0016829">
    <property type="term" value="F:lyase activity"/>
    <property type="evidence" value="ECO:0007669"/>
    <property type="project" value="UniProtKB-KW"/>
</dbReference>
<gene>
    <name evidence="3" type="ORF">ENM11_03735</name>
</gene>
<organism evidence="3">
    <name type="scientific">Caldiarchaeum subterraneum</name>
    <dbReference type="NCBI Taxonomy" id="311458"/>
    <lineage>
        <taxon>Archaea</taxon>
        <taxon>Nitrososphaerota</taxon>
        <taxon>Candidatus Caldarchaeales</taxon>
        <taxon>Candidatus Caldarchaeaceae</taxon>
        <taxon>Candidatus Caldarchaeum</taxon>
    </lineage>
</organism>
<protein>
    <submittedName>
        <fullName evidence="3">Uncharacterized protein</fullName>
    </submittedName>
</protein>
<dbReference type="EMBL" id="DRWN01000027">
    <property type="protein sequence ID" value="HHK68252.1"/>
    <property type="molecule type" value="Genomic_DNA"/>
</dbReference>
<name>A0A7C5QE43_CALS0</name>
<evidence type="ECO:0000256" key="2">
    <source>
        <dbReference type="ARBA" id="ARBA00023239"/>
    </source>
</evidence>
<sequence>MNEPGWLVILVAHGQFPLDMPHNLQTEYLTLLHKLDRTLQEEQRLAELTKIVLSWPRNERNDPYWSSVRKLALLLELALKDSKVMVGFNEFCPPLFEEVLENACKSNHQKIMVLTTMLIPGGVHSEVEIPRLIEDFSRRYGKKIVYVWPVSMQNLVDLYVREIKVRLGSSASETMFNNSQRF</sequence>
<proteinExistence type="predicted"/>
<dbReference type="Pfam" id="PF01903">
    <property type="entry name" value="CbiX"/>
    <property type="match status" value="1"/>
</dbReference>
<keyword evidence="1" id="KW-0479">Metal-binding</keyword>
<dbReference type="GO" id="GO:0046872">
    <property type="term" value="F:metal ion binding"/>
    <property type="evidence" value="ECO:0007669"/>
    <property type="project" value="UniProtKB-KW"/>
</dbReference>
<evidence type="ECO:0000313" key="3">
    <source>
        <dbReference type="EMBL" id="HHK68252.1"/>
    </source>
</evidence>
<dbReference type="Gene3D" id="3.40.50.1400">
    <property type="match status" value="1"/>
</dbReference>
<reference evidence="3" key="1">
    <citation type="journal article" date="2020" name="mSystems">
        <title>Genome- and Community-Level Interaction Insights into Carbon Utilization and Element Cycling Functions of Hydrothermarchaeota in Hydrothermal Sediment.</title>
        <authorList>
            <person name="Zhou Z."/>
            <person name="Liu Y."/>
            <person name="Xu W."/>
            <person name="Pan J."/>
            <person name="Luo Z.H."/>
            <person name="Li M."/>
        </authorList>
    </citation>
    <scope>NUCLEOTIDE SEQUENCE [LARGE SCALE GENOMIC DNA]</scope>
    <source>
        <strain evidence="3">SpSt-1056</strain>
    </source>
</reference>
<evidence type="ECO:0000256" key="1">
    <source>
        <dbReference type="ARBA" id="ARBA00022723"/>
    </source>
</evidence>
<accession>A0A7C5QE43</accession>
<dbReference type="SUPFAM" id="SSF53800">
    <property type="entry name" value="Chelatase"/>
    <property type="match status" value="1"/>
</dbReference>
<dbReference type="InterPro" id="IPR002762">
    <property type="entry name" value="CbiX-like"/>
</dbReference>
<keyword evidence="2" id="KW-0456">Lyase</keyword>
<comment type="caution">
    <text evidence="3">The sequence shown here is derived from an EMBL/GenBank/DDBJ whole genome shotgun (WGS) entry which is preliminary data.</text>
</comment>